<dbReference type="AlphaFoldDB" id="A0A8R2NUL8"/>
<dbReference type="GeneID" id="103309319"/>
<dbReference type="EnsemblMetazoa" id="XM_029492080.1">
    <property type="protein sequence ID" value="XP_029347940.1"/>
    <property type="gene ID" value="LOC103309319"/>
</dbReference>
<reference evidence="3" key="1">
    <citation type="submission" date="2010-06" db="EMBL/GenBank/DDBJ databases">
        <authorList>
            <person name="Jiang H."/>
            <person name="Abraham K."/>
            <person name="Ali S."/>
            <person name="Alsbrooks S.L."/>
            <person name="Anim B.N."/>
            <person name="Anosike U.S."/>
            <person name="Attaway T."/>
            <person name="Bandaranaike D.P."/>
            <person name="Battles P.K."/>
            <person name="Bell S.N."/>
            <person name="Bell A.V."/>
            <person name="Beltran B."/>
            <person name="Bickham C."/>
            <person name="Bustamante Y."/>
            <person name="Caleb T."/>
            <person name="Canada A."/>
            <person name="Cardenas V."/>
            <person name="Carter K."/>
            <person name="Chacko J."/>
            <person name="Chandrabose M.N."/>
            <person name="Chavez D."/>
            <person name="Chavez A."/>
            <person name="Chen L."/>
            <person name="Chu H.-S."/>
            <person name="Claassen K.J."/>
            <person name="Cockrell R."/>
            <person name="Collins M."/>
            <person name="Cooper J.A."/>
            <person name="Cree A."/>
            <person name="Curry S.M."/>
            <person name="Da Y."/>
            <person name="Dao M.D."/>
            <person name="Das B."/>
            <person name="Davila M.-L."/>
            <person name="Davy-Carroll L."/>
            <person name="Denson S."/>
            <person name="Dinh H."/>
            <person name="Ebong V.E."/>
            <person name="Edwards J.R."/>
            <person name="Egan A."/>
            <person name="El-Daye J."/>
            <person name="Escobedo L."/>
            <person name="Fernandez S."/>
            <person name="Fernando P.R."/>
            <person name="Flagg N."/>
            <person name="Forbes L.D."/>
            <person name="Fowler R.G."/>
            <person name="Fu Q."/>
            <person name="Gabisi R.A."/>
            <person name="Ganer J."/>
            <person name="Garbino Pronczuk A."/>
            <person name="Garcia R.M."/>
            <person name="Garner T."/>
            <person name="Garrett T.E."/>
            <person name="Gonzalez D.A."/>
            <person name="Hamid H."/>
            <person name="Hawkins E.S."/>
            <person name="Hirani K."/>
            <person name="Hogues M.E."/>
            <person name="Hollins B."/>
            <person name="Hsiao C.-H."/>
            <person name="Jabil R."/>
            <person name="James M.L."/>
            <person name="Jhangiani S.N."/>
            <person name="Johnson B."/>
            <person name="Johnson Q."/>
            <person name="Joshi V."/>
            <person name="Kalu J.B."/>
            <person name="Kam C."/>
            <person name="Kashfia A."/>
            <person name="Keebler J."/>
            <person name="Kisamo H."/>
            <person name="Kovar C.L."/>
            <person name="Lago L.A."/>
            <person name="Lai C.-Y."/>
            <person name="Laidlaw J."/>
            <person name="Lara F."/>
            <person name="Le T.-K."/>
            <person name="Lee S.L."/>
            <person name="Legall F.H."/>
            <person name="Lemon S.J."/>
            <person name="Lewis L.R."/>
            <person name="Li B."/>
            <person name="Liu Y."/>
            <person name="Liu Y.-S."/>
            <person name="Lopez J."/>
            <person name="Lozado R.J."/>
            <person name="Lu J."/>
            <person name="Madu R.C."/>
            <person name="Maheshwari M."/>
            <person name="Maheshwari R."/>
            <person name="Malloy K."/>
            <person name="Martinez E."/>
            <person name="Mathew T."/>
            <person name="Mercado I.C."/>
            <person name="Mercado C."/>
            <person name="Meyer B."/>
            <person name="Montgomery K."/>
            <person name="Morgan M.B."/>
            <person name="Munidasa M."/>
            <person name="Nazareth L.V."/>
            <person name="Nelson J."/>
            <person name="Ng B.M."/>
            <person name="Nguyen N.B."/>
            <person name="Nguyen P.Q."/>
            <person name="Nguyen T."/>
            <person name="Obregon M."/>
            <person name="Okwuonu G.O."/>
            <person name="Onwere C.G."/>
            <person name="Orozco G."/>
            <person name="Parra A."/>
            <person name="Patel S."/>
            <person name="Patil S."/>
            <person name="Perez A."/>
            <person name="Perez Y."/>
            <person name="Pham C."/>
            <person name="Primus E.L."/>
            <person name="Pu L.-L."/>
            <person name="Puazo M."/>
            <person name="Qin X."/>
            <person name="Quiroz J.B."/>
            <person name="Reese J."/>
            <person name="Richards S."/>
            <person name="Rives C.M."/>
            <person name="Robberts R."/>
            <person name="Ruiz S.J."/>
            <person name="Ruiz M.J."/>
            <person name="Santibanez J."/>
            <person name="Schneider B.W."/>
            <person name="Sisson I."/>
            <person name="Smith M."/>
            <person name="Sodergren E."/>
            <person name="Song X.-Z."/>
            <person name="Song B.B."/>
            <person name="Summersgill H."/>
            <person name="Thelus R."/>
            <person name="Thornton R.D."/>
            <person name="Trejos Z.Y."/>
            <person name="Usmani K."/>
            <person name="Vattathil S."/>
            <person name="Villasana D."/>
            <person name="Walker D.L."/>
            <person name="Wang S."/>
            <person name="Wang K."/>
            <person name="White C.S."/>
            <person name="Williams A.C."/>
            <person name="Williamson J."/>
            <person name="Wilson K."/>
            <person name="Woghiren I.O."/>
            <person name="Woodworth J.R."/>
            <person name="Worley K.C."/>
            <person name="Wright R.A."/>
            <person name="Wu W."/>
            <person name="Young L."/>
            <person name="Zhang L."/>
            <person name="Zhang J."/>
            <person name="Zhu Y."/>
            <person name="Muzny D.M."/>
            <person name="Weinstock G."/>
            <person name="Gibbs R.A."/>
        </authorList>
    </citation>
    <scope>NUCLEOTIDE SEQUENCE [LARGE SCALE GENOMIC DNA]</scope>
    <source>
        <strain evidence="3">LSR1</strain>
    </source>
</reference>
<dbReference type="Pfam" id="PF18701">
    <property type="entry name" value="DUF5641"/>
    <property type="match status" value="1"/>
</dbReference>
<feature type="domain" description="DUF5641" evidence="1">
    <location>
        <begin position="166"/>
        <end position="259"/>
    </location>
</feature>
<dbReference type="OrthoDB" id="5984724at2759"/>
<proteinExistence type="predicted"/>
<dbReference type="InterPro" id="IPR036397">
    <property type="entry name" value="RNaseH_sf"/>
</dbReference>
<dbReference type="Gene3D" id="3.30.420.10">
    <property type="entry name" value="Ribonuclease H-like superfamily/Ribonuclease H"/>
    <property type="match status" value="1"/>
</dbReference>
<dbReference type="Proteomes" id="UP000007819">
    <property type="component" value="Unassembled WGS sequence"/>
</dbReference>
<dbReference type="SUPFAM" id="SSF53098">
    <property type="entry name" value="Ribonuclease H-like"/>
    <property type="match status" value="1"/>
</dbReference>
<dbReference type="PANTHER" id="PTHR47331">
    <property type="entry name" value="PHD-TYPE DOMAIN-CONTAINING PROTEIN"/>
    <property type="match status" value="1"/>
</dbReference>
<name>A0A8R2NUL8_ACYPI</name>
<evidence type="ECO:0000313" key="3">
    <source>
        <dbReference type="Proteomes" id="UP000007819"/>
    </source>
</evidence>
<dbReference type="GO" id="GO:0003676">
    <property type="term" value="F:nucleic acid binding"/>
    <property type="evidence" value="ECO:0007669"/>
    <property type="project" value="InterPro"/>
</dbReference>
<reference evidence="2" key="2">
    <citation type="submission" date="2022-06" db="UniProtKB">
        <authorList>
            <consortium name="EnsemblMetazoa"/>
        </authorList>
    </citation>
    <scope>IDENTIFICATION</scope>
</reference>
<keyword evidence="3" id="KW-1185">Reference proteome</keyword>
<dbReference type="RefSeq" id="XP_029347940.1">
    <property type="nucleotide sequence ID" value="XM_029492080.1"/>
</dbReference>
<sequence length="267" mass="30196">MNAVHIEVVSDLSTHAFIAALHRFISRRGIPAHIYSDCGTNFQGADALLRAHLRDPVLRELCSTQIPCQWHFNPPAAPHFGGLWEAAVKSTKYHLKRVIGSQLLTFEEMSTLAYRIEAVLNSRPLVPQSPNPSDLRVLTPGDFLIGCPLVALPEPDLTSTPMNWLSRWQLLTQFQQSFWKRWSSEYLTTLQGRSKWYRKQRNIAVGDLVIVHHPNTSPTHWKLGRVELTHPGEDGVVRVVTIRTSDGSYKRPVVKLAVLPVEDEQDS</sequence>
<dbReference type="KEGG" id="api:103309319"/>
<evidence type="ECO:0000313" key="2">
    <source>
        <dbReference type="EnsemblMetazoa" id="XP_029347940.1"/>
    </source>
</evidence>
<dbReference type="PANTHER" id="PTHR47331:SF1">
    <property type="entry name" value="GAG-LIKE PROTEIN"/>
    <property type="match status" value="1"/>
</dbReference>
<protein>
    <recommendedName>
        <fullName evidence="1">DUF5641 domain-containing protein</fullName>
    </recommendedName>
</protein>
<dbReference type="InterPro" id="IPR040676">
    <property type="entry name" value="DUF5641"/>
</dbReference>
<accession>A0A8R2NUL8</accession>
<organism evidence="2 3">
    <name type="scientific">Acyrthosiphon pisum</name>
    <name type="common">Pea aphid</name>
    <dbReference type="NCBI Taxonomy" id="7029"/>
    <lineage>
        <taxon>Eukaryota</taxon>
        <taxon>Metazoa</taxon>
        <taxon>Ecdysozoa</taxon>
        <taxon>Arthropoda</taxon>
        <taxon>Hexapoda</taxon>
        <taxon>Insecta</taxon>
        <taxon>Pterygota</taxon>
        <taxon>Neoptera</taxon>
        <taxon>Paraneoptera</taxon>
        <taxon>Hemiptera</taxon>
        <taxon>Sternorrhyncha</taxon>
        <taxon>Aphidomorpha</taxon>
        <taxon>Aphidoidea</taxon>
        <taxon>Aphididae</taxon>
        <taxon>Macrosiphini</taxon>
        <taxon>Acyrthosiphon</taxon>
    </lineage>
</organism>
<evidence type="ECO:0000259" key="1">
    <source>
        <dbReference type="Pfam" id="PF18701"/>
    </source>
</evidence>
<dbReference type="InterPro" id="IPR012337">
    <property type="entry name" value="RNaseH-like_sf"/>
</dbReference>